<proteinExistence type="predicted"/>
<evidence type="ECO:0000313" key="2">
    <source>
        <dbReference type="Proteomes" id="UP000663555"/>
    </source>
</evidence>
<reference evidence="1 2" key="1">
    <citation type="submission" date="2021-03" db="EMBL/GenBank/DDBJ databases">
        <title>Genome sequencing of Marinobacter sp. LPB0319.</title>
        <authorList>
            <person name="Kim J."/>
        </authorList>
    </citation>
    <scope>NUCLEOTIDE SEQUENCE [LARGE SCALE GENOMIC DNA]</scope>
    <source>
        <strain evidence="1 2">LPB0319</strain>
    </source>
</reference>
<evidence type="ECO:0000313" key="1">
    <source>
        <dbReference type="EMBL" id="QSP95500.1"/>
    </source>
</evidence>
<gene>
    <name evidence="1" type="ORF">LPB19_03525</name>
</gene>
<organism evidence="1 2">
    <name type="scientific">Marinobacter salinisoli</name>
    <dbReference type="NCBI Taxonomy" id="2769486"/>
    <lineage>
        <taxon>Bacteria</taxon>
        <taxon>Pseudomonadati</taxon>
        <taxon>Pseudomonadota</taxon>
        <taxon>Gammaproteobacteria</taxon>
        <taxon>Pseudomonadales</taxon>
        <taxon>Marinobacteraceae</taxon>
        <taxon>Marinobacter</taxon>
    </lineage>
</organism>
<sequence>MKVDGIEETLTNLQIAERQLERSIGLFLDQKDFVSSLTLAGAAEEILGKLLNERGEKHWLDEVLSGALRALGFRRNTLETPEAKKSRKEVSNLANYYKNRLKHYNEDGSITFTVDAEAADMIDRAISNYFKLTKSETGAMERFKELVLLG</sequence>
<dbReference type="RefSeq" id="WP_206644739.1">
    <property type="nucleotide sequence ID" value="NZ_CP071247.1"/>
</dbReference>
<accession>A0ABX7MSY3</accession>
<dbReference type="EMBL" id="CP071247">
    <property type="protein sequence ID" value="QSP95500.1"/>
    <property type="molecule type" value="Genomic_DNA"/>
</dbReference>
<dbReference type="Proteomes" id="UP000663555">
    <property type="component" value="Chromosome"/>
</dbReference>
<keyword evidence="2" id="KW-1185">Reference proteome</keyword>
<name>A0ABX7MSY3_9GAMM</name>
<protein>
    <submittedName>
        <fullName evidence="1">Uncharacterized protein</fullName>
    </submittedName>
</protein>